<evidence type="ECO:0000313" key="1">
    <source>
        <dbReference type="EMBL" id="VDN25297.1"/>
    </source>
</evidence>
<dbReference type="EMBL" id="UYRV01109582">
    <property type="protein sequence ID" value="VDN25297.1"/>
    <property type="molecule type" value="Genomic_DNA"/>
</dbReference>
<dbReference type="OrthoDB" id="2130629at2759"/>
<protein>
    <submittedName>
        <fullName evidence="1">Uncharacterized protein</fullName>
    </submittedName>
</protein>
<proteinExistence type="predicted"/>
<dbReference type="Proteomes" id="UP000271889">
    <property type="component" value="Unassembled WGS sequence"/>
</dbReference>
<keyword evidence="2" id="KW-1185">Reference proteome</keyword>
<name>A0A3P7MQA9_CYLGO</name>
<dbReference type="AlphaFoldDB" id="A0A3P7MQA9"/>
<accession>A0A3P7MQA9</accession>
<evidence type="ECO:0000313" key="2">
    <source>
        <dbReference type="Proteomes" id="UP000271889"/>
    </source>
</evidence>
<gene>
    <name evidence="1" type="ORF">CGOC_LOCUS10062</name>
</gene>
<reference evidence="1 2" key="1">
    <citation type="submission" date="2018-11" db="EMBL/GenBank/DDBJ databases">
        <authorList>
            <consortium name="Pathogen Informatics"/>
        </authorList>
    </citation>
    <scope>NUCLEOTIDE SEQUENCE [LARGE SCALE GENOMIC DNA]</scope>
</reference>
<sequence>MLFLLALLAFAEALMHIRDPSTWPHVKRSKGLYRTRKSSYKWSEEWLENVPVDHFSFGNKDEFKLR</sequence>
<organism evidence="1 2">
    <name type="scientific">Cylicostephanus goldi</name>
    <name type="common">Nematode worm</name>
    <dbReference type="NCBI Taxonomy" id="71465"/>
    <lineage>
        <taxon>Eukaryota</taxon>
        <taxon>Metazoa</taxon>
        <taxon>Ecdysozoa</taxon>
        <taxon>Nematoda</taxon>
        <taxon>Chromadorea</taxon>
        <taxon>Rhabditida</taxon>
        <taxon>Rhabditina</taxon>
        <taxon>Rhabditomorpha</taxon>
        <taxon>Strongyloidea</taxon>
        <taxon>Strongylidae</taxon>
        <taxon>Cylicostephanus</taxon>
    </lineage>
</organism>